<dbReference type="EMBL" id="LAZR01031203">
    <property type="protein sequence ID" value="KKL54426.1"/>
    <property type="molecule type" value="Genomic_DNA"/>
</dbReference>
<dbReference type="AlphaFoldDB" id="A0A0F9DKP3"/>
<proteinExistence type="predicted"/>
<sequence length="76" mass="8167">MKSLLFIRGIVRPIALLAVVGGVVGLSIYHGITVDAKEAALFLAAFGGPIIGFWFKERGDRLPEDDNDVVNNVVVD</sequence>
<gene>
    <name evidence="2" type="ORF">LCGC14_2265520</name>
</gene>
<feature type="transmembrane region" description="Helical" evidence="1">
    <location>
        <begin position="12"/>
        <end position="32"/>
    </location>
</feature>
<accession>A0A0F9DKP3</accession>
<comment type="caution">
    <text evidence="2">The sequence shown here is derived from an EMBL/GenBank/DDBJ whole genome shotgun (WGS) entry which is preliminary data.</text>
</comment>
<keyword evidence="1" id="KW-1133">Transmembrane helix</keyword>
<keyword evidence="1" id="KW-0472">Membrane</keyword>
<name>A0A0F9DKP3_9ZZZZ</name>
<keyword evidence="1" id="KW-0812">Transmembrane</keyword>
<organism evidence="2">
    <name type="scientific">marine sediment metagenome</name>
    <dbReference type="NCBI Taxonomy" id="412755"/>
    <lineage>
        <taxon>unclassified sequences</taxon>
        <taxon>metagenomes</taxon>
        <taxon>ecological metagenomes</taxon>
    </lineage>
</organism>
<evidence type="ECO:0000256" key="1">
    <source>
        <dbReference type="SAM" id="Phobius"/>
    </source>
</evidence>
<evidence type="ECO:0000313" key="2">
    <source>
        <dbReference type="EMBL" id="KKL54426.1"/>
    </source>
</evidence>
<feature type="transmembrane region" description="Helical" evidence="1">
    <location>
        <begin position="38"/>
        <end position="55"/>
    </location>
</feature>
<protein>
    <submittedName>
        <fullName evidence="2">Uncharacterized protein</fullName>
    </submittedName>
</protein>
<reference evidence="2" key="1">
    <citation type="journal article" date="2015" name="Nature">
        <title>Complex archaea that bridge the gap between prokaryotes and eukaryotes.</title>
        <authorList>
            <person name="Spang A."/>
            <person name="Saw J.H."/>
            <person name="Jorgensen S.L."/>
            <person name="Zaremba-Niedzwiedzka K."/>
            <person name="Martijn J."/>
            <person name="Lind A.E."/>
            <person name="van Eijk R."/>
            <person name="Schleper C."/>
            <person name="Guy L."/>
            <person name="Ettema T.J."/>
        </authorList>
    </citation>
    <scope>NUCLEOTIDE SEQUENCE</scope>
</reference>